<keyword evidence="1" id="KW-0812">Transmembrane</keyword>
<organism evidence="2 3">
    <name type="scientific">Candidatus Kerfeldbacteria bacterium RIFCSPLOWO2_01_FULL_48_11</name>
    <dbReference type="NCBI Taxonomy" id="1798543"/>
    <lineage>
        <taxon>Bacteria</taxon>
        <taxon>Candidatus Kerfeldiibacteriota</taxon>
    </lineage>
</organism>
<evidence type="ECO:0000313" key="2">
    <source>
        <dbReference type="EMBL" id="OGY84399.1"/>
    </source>
</evidence>
<keyword evidence="1" id="KW-1133">Transmembrane helix</keyword>
<reference evidence="2 3" key="1">
    <citation type="journal article" date="2016" name="Nat. Commun.">
        <title>Thousands of microbial genomes shed light on interconnected biogeochemical processes in an aquifer system.</title>
        <authorList>
            <person name="Anantharaman K."/>
            <person name="Brown C.T."/>
            <person name="Hug L.A."/>
            <person name="Sharon I."/>
            <person name="Castelle C.J."/>
            <person name="Probst A.J."/>
            <person name="Thomas B.C."/>
            <person name="Singh A."/>
            <person name="Wilkins M.J."/>
            <person name="Karaoz U."/>
            <person name="Brodie E.L."/>
            <person name="Williams K.H."/>
            <person name="Hubbard S.S."/>
            <person name="Banfield J.F."/>
        </authorList>
    </citation>
    <scope>NUCLEOTIDE SEQUENCE [LARGE SCALE GENOMIC DNA]</scope>
</reference>
<feature type="transmembrane region" description="Helical" evidence="1">
    <location>
        <begin position="15"/>
        <end position="36"/>
    </location>
</feature>
<proteinExistence type="predicted"/>
<protein>
    <submittedName>
        <fullName evidence="2">Uncharacterized protein</fullName>
    </submittedName>
</protein>
<accession>A0A1G2B707</accession>
<gene>
    <name evidence="2" type="ORF">A2898_00330</name>
</gene>
<dbReference type="AlphaFoldDB" id="A0A1G2B707"/>
<dbReference type="STRING" id="1798543.A2898_00330"/>
<dbReference type="Proteomes" id="UP000179164">
    <property type="component" value="Unassembled WGS sequence"/>
</dbReference>
<sequence>MKNIIHDTRGVGTTAILIFAVFALTLVLGNGIMMSLNNQRKADMAQAQIAGFEVVQQLCGEAYNQNTPECQITRAVACGKYFLLRSDCEDTDPVLLNASGSVIGTCSSDGALTVERCEKYLKPYSVLTCLEEENICVF</sequence>
<evidence type="ECO:0000256" key="1">
    <source>
        <dbReference type="SAM" id="Phobius"/>
    </source>
</evidence>
<dbReference type="EMBL" id="MHKE01000008">
    <property type="protein sequence ID" value="OGY84399.1"/>
    <property type="molecule type" value="Genomic_DNA"/>
</dbReference>
<comment type="caution">
    <text evidence="2">The sequence shown here is derived from an EMBL/GenBank/DDBJ whole genome shotgun (WGS) entry which is preliminary data.</text>
</comment>
<evidence type="ECO:0000313" key="3">
    <source>
        <dbReference type="Proteomes" id="UP000179164"/>
    </source>
</evidence>
<name>A0A1G2B707_9BACT</name>
<keyword evidence="1" id="KW-0472">Membrane</keyword>